<sequence>MDGIGSSSGPAIAETPKKSEMFPEAGEASAAESFIDIGGGYGSEDEPPRRNSRRNNPQFTNAHIRVYEYELRGGSYQKSIKYPRHNDYPGKGAPEKKAPEELAPEQRINIFALRLAFLEKLASSLGALAFLWATGVLLGGFATSLNETDFSVLTVIILAESSRIFSRSHELELYQFSVKKAESKTLMDLVRAASTSTVVTAVLTRLRDLLPPAAGVGHALYRIDHVTRHRNRSTPSVVVATTVLLFTGRIKDRAFTGKIKDRARTVDPTSVQIVPWTHHTKLISRLLYVVQLISAIGAIGMASWRLRIHHYFYNPGNSQPMPPNLTLSMTVFYVLAVAQASLFLVERFLWEYQMRVAKILNNVNSEAGLGDENLQTVKMFFYQVYSRCLKGSVFDGLHMDLVSFSFGWLQEEDYQQQLAAARLLKLIVNVDPLAADPRAADCLRRMGNTPGVIERLVEMLSWNTKNESALLCEVAVIVSRLAKFSRNCCRIAAIPGAIDAIVSLLIPHGGSSTDEAQLSLRLYGLQILKLLCRLSQDNRIAVGESRHLLAILVLFLEIRQGKTPSEKGTNPEEKDDLKAVFQNLTNVHFEYYKESLQILESLASATDVPGSSLRVKISRVVSGLKNLRDIIHYGDGQPVLQHLSMRILYHLALEEKVRVIMGATGGIMSQLFGLFSGDIESLETDDLENNVKLRQEASIMAGRAINRIILQNKKNSLKLTTLLGANGDSFFTCTIRFISKSVESTKMDSHIREMATCSARILRTVLEFVDDSVRTNVAEKCARNVMQHIIRKPYESRSELYESYLGLASLLLRGLQQDTYDPVVRRLLHETKFMEQALHNLKHIPDRKEFSRIRRYTLELLIAILDKDTPHLSFYGVLVEKRISGSRLEDLLQHALASFPEVENFCLFSGLCGYARDNVEMEDLVTQAIQKLKTYEASRRGS</sequence>
<evidence type="ECO:0000313" key="4">
    <source>
        <dbReference type="Proteomes" id="UP000077202"/>
    </source>
</evidence>
<dbReference type="EMBL" id="LVLJ01001546">
    <property type="protein sequence ID" value="OAE29027.1"/>
    <property type="molecule type" value="Genomic_DNA"/>
</dbReference>
<dbReference type="AlphaFoldDB" id="A0A176W7I7"/>
<evidence type="ECO:0000256" key="2">
    <source>
        <dbReference type="SAM" id="Phobius"/>
    </source>
</evidence>
<gene>
    <name evidence="3" type="ORF">AXG93_146s1010</name>
</gene>
<proteinExistence type="predicted"/>
<keyword evidence="4" id="KW-1185">Reference proteome</keyword>
<dbReference type="InterPro" id="IPR011989">
    <property type="entry name" value="ARM-like"/>
</dbReference>
<keyword evidence="2" id="KW-0812">Transmembrane</keyword>
<dbReference type="Gene3D" id="1.25.10.10">
    <property type="entry name" value="Leucine-rich Repeat Variant"/>
    <property type="match status" value="1"/>
</dbReference>
<dbReference type="Proteomes" id="UP000077202">
    <property type="component" value="Unassembled WGS sequence"/>
</dbReference>
<evidence type="ECO:0000313" key="3">
    <source>
        <dbReference type="EMBL" id="OAE29027.1"/>
    </source>
</evidence>
<keyword evidence="2" id="KW-0472">Membrane</keyword>
<evidence type="ECO:0000256" key="1">
    <source>
        <dbReference type="SAM" id="MobiDB-lite"/>
    </source>
</evidence>
<reference evidence="3" key="1">
    <citation type="submission" date="2016-03" db="EMBL/GenBank/DDBJ databases">
        <title>Mechanisms controlling the formation of the plant cell surface in tip-growing cells are functionally conserved among land plants.</title>
        <authorList>
            <person name="Honkanen S."/>
            <person name="Jones V.A."/>
            <person name="Morieri G."/>
            <person name="Champion C."/>
            <person name="Hetherington A.J."/>
            <person name="Kelly S."/>
            <person name="Saint-Marcoux D."/>
            <person name="Proust H."/>
            <person name="Prescott H."/>
            <person name="Dolan L."/>
        </authorList>
    </citation>
    <scope>NUCLEOTIDE SEQUENCE [LARGE SCALE GENOMIC DNA]</scope>
    <source>
        <tissue evidence="3">Whole gametophyte</tissue>
    </source>
</reference>
<feature type="region of interest" description="Disordered" evidence="1">
    <location>
        <begin position="1"/>
        <end position="57"/>
    </location>
</feature>
<dbReference type="PANTHER" id="PTHR33115">
    <property type="entry name" value="ARM REPEAT SUPERFAMILY PROTEIN"/>
    <property type="match status" value="1"/>
</dbReference>
<keyword evidence="2" id="KW-1133">Transmembrane helix</keyword>
<protein>
    <submittedName>
        <fullName evidence="3">Uncharacterized protein</fullName>
    </submittedName>
</protein>
<dbReference type="PANTHER" id="PTHR33115:SF50">
    <property type="entry name" value="ARM REPEAT SUPERFAMILY PROTEIN"/>
    <property type="match status" value="1"/>
</dbReference>
<feature type="transmembrane region" description="Helical" evidence="2">
    <location>
        <begin position="326"/>
        <end position="345"/>
    </location>
</feature>
<dbReference type="InterPro" id="IPR016024">
    <property type="entry name" value="ARM-type_fold"/>
</dbReference>
<feature type="transmembrane region" description="Helical" evidence="2">
    <location>
        <begin position="286"/>
        <end position="306"/>
    </location>
</feature>
<feature type="transmembrane region" description="Helical" evidence="2">
    <location>
        <begin position="121"/>
        <end position="142"/>
    </location>
</feature>
<comment type="caution">
    <text evidence="3">The sequence shown here is derived from an EMBL/GenBank/DDBJ whole genome shotgun (WGS) entry which is preliminary data.</text>
</comment>
<name>A0A176W7I7_MARPO</name>
<dbReference type="SUPFAM" id="SSF48371">
    <property type="entry name" value="ARM repeat"/>
    <property type="match status" value="1"/>
</dbReference>
<accession>A0A176W7I7</accession>
<organism evidence="3 4">
    <name type="scientific">Marchantia polymorpha subsp. ruderalis</name>
    <dbReference type="NCBI Taxonomy" id="1480154"/>
    <lineage>
        <taxon>Eukaryota</taxon>
        <taxon>Viridiplantae</taxon>
        <taxon>Streptophyta</taxon>
        <taxon>Embryophyta</taxon>
        <taxon>Marchantiophyta</taxon>
        <taxon>Marchantiopsida</taxon>
        <taxon>Marchantiidae</taxon>
        <taxon>Marchantiales</taxon>
        <taxon>Marchantiaceae</taxon>
        <taxon>Marchantia</taxon>
    </lineage>
</organism>